<dbReference type="EMBL" id="BAAAPE010000048">
    <property type="protein sequence ID" value="GAA2106031.1"/>
    <property type="molecule type" value="Genomic_DNA"/>
</dbReference>
<protein>
    <recommendedName>
        <fullName evidence="4">RNA polymerase sigma-70 region 4 domain-containing protein</fullName>
    </recommendedName>
</protein>
<feature type="compositionally biased region" description="Basic and acidic residues" evidence="1">
    <location>
        <begin position="43"/>
        <end position="67"/>
    </location>
</feature>
<organism evidence="2 3">
    <name type="scientific">Streptomyces albiaxialis</name>
    <dbReference type="NCBI Taxonomy" id="329523"/>
    <lineage>
        <taxon>Bacteria</taxon>
        <taxon>Bacillati</taxon>
        <taxon>Actinomycetota</taxon>
        <taxon>Actinomycetes</taxon>
        <taxon>Kitasatosporales</taxon>
        <taxon>Streptomycetaceae</taxon>
        <taxon>Streptomyces</taxon>
    </lineage>
</organism>
<keyword evidence="3" id="KW-1185">Reference proteome</keyword>
<evidence type="ECO:0000256" key="1">
    <source>
        <dbReference type="SAM" id="MobiDB-lite"/>
    </source>
</evidence>
<gene>
    <name evidence="2" type="ORF">GCM10009801_82110</name>
</gene>
<accession>A0ABP5IT12</accession>
<proteinExistence type="predicted"/>
<reference evidence="3" key="1">
    <citation type="journal article" date="2019" name="Int. J. Syst. Evol. Microbiol.">
        <title>The Global Catalogue of Microorganisms (GCM) 10K type strain sequencing project: providing services to taxonomists for standard genome sequencing and annotation.</title>
        <authorList>
            <consortium name="The Broad Institute Genomics Platform"/>
            <consortium name="The Broad Institute Genome Sequencing Center for Infectious Disease"/>
            <person name="Wu L."/>
            <person name="Ma J."/>
        </authorList>
    </citation>
    <scope>NUCLEOTIDE SEQUENCE [LARGE SCALE GENOMIC DNA]</scope>
    <source>
        <strain evidence="3">JCM 15478</strain>
    </source>
</reference>
<evidence type="ECO:0000313" key="3">
    <source>
        <dbReference type="Proteomes" id="UP001500016"/>
    </source>
</evidence>
<evidence type="ECO:0000313" key="2">
    <source>
        <dbReference type="EMBL" id="GAA2106031.1"/>
    </source>
</evidence>
<comment type="caution">
    <text evidence="2">The sequence shown here is derived from an EMBL/GenBank/DDBJ whole genome shotgun (WGS) entry which is preliminary data.</text>
</comment>
<sequence>MTPQPRPDDELDHIEAARILGVEPGTVRGYASRGTLSPGPRWSRREIEARKKAEDGRAKAVRRSPAEQRAETVAQWLTAAQLGKREKVTLRDIREEYGVSERTAIRTLARARELADEPQD</sequence>
<dbReference type="RefSeq" id="WP_344535958.1">
    <property type="nucleotide sequence ID" value="NZ_BAAAPE010000048.1"/>
</dbReference>
<name>A0ABP5IT12_9ACTN</name>
<feature type="region of interest" description="Disordered" evidence="1">
    <location>
        <begin position="29"/>
        <end position="67"/>
    </location>
</feature>
<evidence type="ECO:0008006" key="4">
    <source>
        <dbReference type="Google" id="ProtNLM"/>
    </source>
</evidence>
<dbReference type="Proteomes" id="UP001500016">
    <property type="component" value="Unassembled WGS sequence"/>
</dbReference>